<reference evidence="2" key="1">
    <citation type="journal article" date="2013" name="Proc. Natl. Acad. Sci. U.S.A.">
        <title>Genome structure and metabolic features in the red seaweed Chondrus crispus shed light on evolution of the Archaeplastida.</title>
        <authorList>
            <person name="Collen J."/>
            <person name="Porcel B."/>
            <person name="Carre W."/>
            <person name="Ball S.G."/>
            <person name="Chaparro C."/>
            <person name="Tonon T."/>
            <person name="Barbeyron T."/>
            <person name="Michel G."/>
            <person name="Noel B."/>
            <person name="Valentin K."/>
            <person name="Elias M."/>
            <person name="Artiguenave F."/>
            <person name="Arun A."/>
            <person name="Aury J.M."/>
            <person name="Barbosa-Neto J.F."/>
            <person name="Bothwell J.H."/>
            <person name="Bouget F.Y."/>
            <person name="Brillet L."/>
            <person name="Cabello-Hurtado F."/>
            <person name="Capella-Gutierrez S."/>
            <person name="Charrier B."/>
            <person name="Cladiere L."/>
            <person name="Cock J.M."/>
            <person name="Coelho S.M."/>
            <person name="Colleoni C."/>
            <person name="Czjzek M."/>
            <person name="Da Silva C."/>
            <person name="Delage L."/>
            <person name="Denoeud F."/>
            <person name="Deschamps P."/>
            <person name="Dittami S.M."/>
            <person name="Gabaldon T."/>
            <person name="Gachon C.M."/>
            <person name="Groisillier A."/>
            <person name="Herve C."/>
            <person name="Jabbari K."/>
            <person name="Katinka M."/>
            <person name="Kloareg B."/>
            <person name="Kowalczyk N."/>
            <person name="Labadie K."/>
            <person name="Leblanc C."/>
            <person name="Lopez P.J."/>
            <person name="McLachlan D.H."/>
            <person name="Meslet-Cladiere L."/>
            <person name="Moustafa A."/>
            <person name="Nehr Z."/>
            <person name="Nyvall Collen P."/>
            <person name="Panaud O."/>
            <person name="Partensky F."/>
            <person name="Poulain J."/>
            <person name="Rensing S.A."/>
            <person name="Rousvoal S."/>
            <person name="Samson G."/>
            <person name="Symeonidi A."/>
            <person name="Weissenbach J."/>
            <person name="Zambounis A."/>
            <person name="Wincker P."/>
            <person name="Boyen C."/>
        </authorList>
    </citation>
    <scope>NUCLEOTIDE SEQUENCE [LARGE SCALE GENOMIC DNA]</scope>
    <source>
        <strain evidence="2">cv. Stackhouse</strain>
    </source>
</reference>
<accession>R7QES7</accession>
<dbReference type="RefSeq" id="XP_005716811.1">
    <property type="nucleotide sequence ID" value="XM_005716754.1"/>
</dbReference>
<name>R7QES7_CHOCR</name>
<dbReference type="Proteomes" id="UP000012073">
    <property type="component" value="Unassembled WGS sequence"/>
</dbReference>
<proteinExistence type="predicted"/>
<dbReference type="KEGG" id="ccp:CHC_T00004981001"/>
<evidence type="ECO:0000313" key="2">
    <source>
        <dbReference type="Proteomes" id="UP000012073"/>
    </source>
</evidence>
<protein>
    <submittedName>
        <fullName evidence="1">Uncharacterized protein</fullName>
    </submittedName>
</protein>
<dbReference type="GeneID" id="17324521"/>
<dbReference type="Gramene" id="CDF36992">
    <property type="protein sequence ID" value="CDF36992"/>
    <property type="gene ID" value="CHC_T00004981001"/>
</dbReference>
<organism evidence="1 2">
    <name type="scientific">Chondrus crispus</name>
    <name type="common">Carrageen Irish moss</name>
    <name type="synonym">Polymorpha crispa</name>
    <dbReference type="NCBI Taxonomy" id="2769"/>
    <lineage>
        <taxon>Eukaryota</taxon>
        <taxon>Rhodophyta</taxon>
        <taxon>Florideophyceae</taxon>
        <taxon>Rhodymeniophycidae</taxon>
        <taxon>Gigartinales</taxon>
        <taxon>Gigartinaceae</taxon>
        <taxon>Chondrus</taxon>
    </lineage>
</organism>
<keyword evidence="2" id="KW-1185">Reference proteome</keyword>
<evidence type="ECO:0000313" key="1">
    <source>
        <dbReference type="EMBL" id="CDF36992.1"/>
    </source>
</evidence>
<dbReference type="EMBL" id="HG001808">
    <property type="protein sequence ID" value="CDF36992.1"/>
    <property type="molecule type" value="Genomic_DNA"/>
</dbReference>
<gene>
    <name evidence="1" type="ORF">CHC_T00004981001</name>
</gene>
<dbReference type="AlphaFoldDB" id="R7QES7"/>
<sequence length="104" mass="12099">MASRLTEQRFQSKEREFDSITFAGIEIDRTEYGFIMHQTRFANNIKQLQLDCTFKQYRSKRQELAWLVHTRPDIAADVNVAAQVERHIHQGPSLGIRTGPYAMS</sequence>